<reference evidence="4 5" key="1">
    <citation type="submission" date="2023-10" db="EMBL/GenBank/DDBJ databases">
        <authorList>
            <person name="Venkata Ramana C."/>
            <person name="Sasikala C."/>
            <person name="Dhurka M."/>
        </authorList>
    </citation>
    <scope>NUCLEOTIDE SEQUENCE [LARGE SCALE GENOMIC DNA]</scope>
    <source>
        <strain evidence="4 5">KCTC 32151</strain>
    </source>
</reference>
<dbReference type="InterPro" id="IPR036430">
    <property type="entry name" value="RNase_T2-like_sf"/>
</dbReference>
<comment type="caution">
    <text evidence="4">The sequence shown here is derived from an EMBL/GenBank/DDBJ whole genome shotgun (WGS) entry which is preliminary data.</text>
</comment>
<dbReference type="Proteomes" id="UP001185659">
    <property type="component" value="Unassembled WGS sequence"/>
</dbReference>
<dbReference type="CDD" id="cd01062">
    <property type="entry name" value="RNase_T2_prok"/>
    <property type="match status" value="1"/>
</dbReference>
<evidence type="ECO:0000313" key="4">
    <source>
        <dbReference type="EMBL" id="MDV6226390.1"/>
    </source>
</evidence>
<dbReference type="PANTHER" id="PTHR11240:SF22">
    <property type="entry name" value="RIBONUCLEASE T2"/>
    <property type="match status" value="1"/>
</dbReference>
<evidence type="ECO:0000256" key="1">
    <source>
        <dbReference type="ARBA" id="ARBA00007469"/>
    </source>
</evidence>
<organism evidence="4 5">
    <name type="scientific">Nitratireductor aquimarinus</name>
    <dbReference type="NCBI Taxonomy" id="889300"/>
    <lineage>
        <taxon>Bacteria</taxon>
        <taxon>Pseudomonadati</taxon>
        <taxon>Pseudomonadota</taxon>
        <taxon>Alphaproteobacteria</taxon>
        <taxon>Hyphomicrobiales</taxon>
        <taxon>Phyllobacteriaceae</taxon>
        <taxon>Nitratireductor</taxon>
    </lineage>
</organism>
<dbReference type="SUPFAM" id="SSF55895">
    <property type="entry name" value="Ribonuclease Rh-like"/>
    <property type="match status" value="1"/>
</dbReference>
<proteinExistence type="inferred from homology"/>
<dbReference type="PANTHER" id="PTHR11240">
    <property type="entry name" value="RIBONUCLEASE T2"/>
    <property type="match status" value="1"/>
</dbReference>
<gene>
    <name evidence="4" type="ORF">R2G56_08845</name>
</gene>
<evidence type="ECO:0000313" key="5">
    <source>
        <dbReference type="Proteomes" id="UP001185659"/>
    </source>
</evidence>
<sequence length="223" mass="25036">MRIGKRLRAAAFACLILSGAAPALAGERGAPTGVFDFYVLSLSWSPSYCAAEGADANRQQCGRERPYAFVVHGLWPQYEDGYPEYCRSKRPQRVPNALVDRYRDIMPSAGLMGHQWRKHGMCTGVAQEDYFALTRKARERVETPPAFRNLEKPAMVSPEAVEEAFLAANPGLEKDAIAVTCDRRYLREVRICMTKDMEFRACEAVDSKDCRSKRVLLPPARGR</sequence>
<dbReference type="InterPro" id="IPR039378">
    <property type="entry name" value="RNase_T2_prok"/>
</dbReference>
<evidence type="ECO:0000256" key="3">
    <source>
        <dbReference type="SAM" id="SignalP"/>
    </source>
</evidence>
<name>A0ABU4AJF9_9HYPH</name>
<evidence type="ECO:0000256" key="2">
    <source>
        <dbReference type="RuleBase" id="RU004328"/>
    </source>
</evidence>
<dbReference type="RefSeq" id="WP_317561054.1">
    <property type="nucleotide sequence ID" value="NZ_JAWLIP010000003.1"/>
</dbReference>
<feature type="chain" id="PRO_5046158092" evidence="3">
    <location>
        <begin position="26"/>
        <end position="223"/>
    </location>
</feature>
<keyword evidence="5" id="KW-1185">Reference proteome</keyword>
<dbReference type="EMBL" id="JAWLIP010000003">
    <property type="protein sequence ID" value="MDV6226390.1"/>
    <property type="molecule type" value="Genomic_DNA"/>
</dbReference>
<dbReference type="Pfam" id="PF00445">
    <property type="entry name" value="Ribonuclease_T2"/>
    <property type="match status" value="1"/>
</dbReference>
<accession>A0ABU4AJF9</accession>
<comment type="similarity">
    <text evidence="1 2">Belongs to the RNase T2 family.</text>
</comment>
<keyword evidence="3" id="KW-0732">Signal</keyword>
<feature type="signal peptide" evidence="3">
    <location>
        <begin position="1"/>
        <end position="25"/>
    </location>
</feature>
<dbReference type="Gene3D" id="3.90.730.10">
    <property type="entry name" value="Ribonuclease T2-like"/>
    <property type="match status" value="1"/>
</dbReference>
<dbReference type="PROSITE" id="PS00530">
    <property type="entry name" value="RNASE_T2_1"/>
    <property type="match status" value="1"/>
</dbReference>
<dbReference type="InterPro" id="IPR018188">
    <property type="entry name" value="RNase_T2_His_AS_1"/>
</dbReference>
<protein>
    <submittedName>
        <fullName evidence="4">Ribonuclease</fullName>
    </submittedName>
</protein>
<dbReference type="InterPro" id="IPR001568">
    <property type="entry name" value="RNase_T2-like"/>
</dbReference>